<accession>A0ABT4PEC3</accession>
<dbReference type="Pfam" id="PF11276">
    <property type="entry name" value="DUF3078"/>
    <property type="match status" value="1"/>
</dbReference>
<name>A0ABT4PEC3_9BACT</name>
<sequence>MKKIGIFLIVLTLYSKGYSQTSTDNLLVNDTILTNTTLVKDSTITQRATKETKSDIFVRDTVAIDSMHRVIQILLADTIAAPSKSIAADSLSLRKKNIVEINPIVLQFNRFLYKYRSDRKEWCERWDDIYLPAPDIRSNADYYKLSMPATYYSAPIEQAMSIEGWTPKIPFIKENVEHDSLFQVPHVTTSADIDRAINKQLLSFYLQYPNLVNKNEMQLKDLEPLSEELIIKRPRREYVYGLLTTPTHVHGVQEQDLSVAKPNFWKIAGNADVQFSQNYVSDNWYNGGESVKTLLGNLLWQFNYDDRQKVQFENKIEWKMGFVTTPSDTVHKFKPNNDMVRLSSKLGYKAIANWYYTLSGEFKTQLFSNYDTNSDNLIAALFSPAELNLGLGMDYKYNKDGVCNLSVLVNPFNYTRYSVASSKVDPTKYNIKAGKKVENQLGSRLEVTLNYKILSNLMWDSKFSYTTNYEKVLSDWENTFTFVFNRFFSTKLFVHTRFDDSVTRAEGDSYFQLQELLSLGFSYAW</sequence>
<organism evidence="1 2">
    <name type="scientific">Phocaeicola acetigenes</name>
    <dbReference type="NCBI Taxonomy" id="3016083"/>
    <lineage>
        <taxon>Bacteria</taxon>
        <taxon>Pseudomonadati</taxon>
        <taxon>Bacteroidota</taxon>
        <taxon>Bacteroidia</taxon>
        <taxon>Bacteroidales</taxon>
        <taxon>Bacteroidaceae</taxon>
        <taxon>Phocaeicola</taxon>
    </lineage>
</organism>
<dbReference type="EMBL" id="JAPZVM010000001">
    <property type="protein sequence ID" value="MCZ8371363.1"/>
    <property type="molecule type" value="Genomic_DNA"/>
</dbReference>
<evidence type="ECO:0000313" key="1">
    <source>
        <dbReference type="EMBL" id="MCZ8371363.1"/>
    </source>
</evidence>
<comment type="caution">
    <text evidence="1">The sequence shown here is derived from an EMBL/GenBank/DDBJ whole genome shotgun (WGS) entry which is preliminary data.</text>
</comment>
<gene>
    <name evidence="1" type="ORF">O6P32_01390</name>
</gene>
<dbReference type="RefSeq" id="WP_178266841.1">
    <property type="nucleotide sequence ID" value="NZ_JAPZVM010000001.1"/>
</dbReference>
<reference evidence="1" key="1">
    <citation type="submission" date="2022-12" db="EMBL/GenBank/DDBJ databases">
        <title>Phocaeicola acetigenes sp. nov., isolated feces from a healthy human.</title>
        <authorList>
            <person name="Do H."/>
            <person name="Ha Y.B."/>
            <person name="Kim J.-S."/>
            <person name="Suh M.K."/>
            <person name="Kim H.S."/>
            <person name="Lee J.-S."/>
        </authorList>
    </citation>
    <scope>NUCLEOTIDE SEQUENCE</scope>
    <source>
        <strain evidence="1">KGMB11183</strain>
    </source>
</reference>
<dbReference type="InterPro" id="IPR021428">
    <property type="entry name" value="DUF3078"/>
</dbReference>
<proteinExistence type="predicted"/>
<keyword evidence="2" id="KW-1185">Reference proteome</keyword>
<evidence type="ECO:0000313" key="2">
    <source>
        <dbReference type="Proteomes" id="UP001141933"/>
    </source>
</evidence>
<protein>
    <submittedName>
        <fullName evidence="1">DUF3078 domain-containing protein</fullName>
    </submittedName>
</protein>
<dbReference type="Proteomes" id="UP001141933">
    <property type="component" value="Unassembled WGS sequence"/>
</dbReference>